<feature type="region of interest" description="Disordered" evidence="1">
    <location>
        <begin position="86"/>
        <end position="114"/>
    </location>
</feature>
<gene>
    <name evidence="3" type="ORF">DI565_14060</name>
</gene>
<dbReference type="EMBL" id="QFPN01000007">
    <property type="protein sequence ID" value="PZQ13661.1"/>
    <property type="molecule type" value="Genomic_DNA"/>
</dbReference>
<protein>
    <recommendedName>
        <fullName evidence="2">Arc-like DNA binding domain-containing protein</fullName>
    </recommendedName>
</protein>
<sequence>MNEEDDFVRITLRLPRALQSRLAEVAAKKRSMNAEIIERLEKSFSDRNGLAWLNDDRASLTSRELSEIKSILSRVEKALVAERLEREHDPLRAGDTEPRIRKRPRTKRDEDDLI</sequence>
<dbReference type="SUPFAM" id="SSF47598">
    <property type="entry name" value="Ribbon-helix-helix"/>
    <property type="match status" value="1"/>
</dbReference>
<dbReference type="InterPro" id="IPR010985">
    <property type="entry name" value="Ribbon_hlx_hlx"/>
</dbReference>
<dbReference type="Pfam" id="PF03869">
    <property type="entry name" value="Arc"/>
    <property type="match status" value="1"/>
</dbReference>
<evidence type="ECO:0000313" key="3">
    <source>
        <dbReference type="EMBL" id="PZQ13661.1"/>
    </source>
</evidence>
<evidence type="ECO:0000256" key="1">
    <source>
        <dbReference type="SAM" id="MobiDB-lite"/>
    </source>
</evidence>
<dbReference type="AlphaFoldDB" id="A0A2W5K9V3"/>
<evidence type="ECO:0000313" key="4">
    <source>
        <dbReference type="Proteomes" id="UP000249577"/>
    </source>
</evidence>
<dbReference type="InterPro" id="IPR013321">
    <property type="entry name" value="Arc_rbn_hlx_hlx"/>
</dbReference>
<feature type="domain" description="Arc-like DNA binding" evidence="2">
    <location>
        <begin position="11"/>
        <end position="45"/>
    </location>
</feature>
<dbReference type="GO" id="GO:0006355">
    <property type="term" value="P:regulation of DNA-templated transcription"/>
    <property type="evidence" value="ECO:0007669"/>
    <property type="project" value="InterPro"/>
</dbReference>
<evidence type="ECO:0000259" key="2">
    <source>
        <dbReference type="Pfam" id="PF03869"/>
    </source>
</evidence>
<accession>A0A2W5K9V3</accession>
<reference evidence="3 4" key="1">
    <citation type="submission" date="2017-08" db="EMBL/GenBank/DDBJ databases">
        <title>Infants hospitalized years apart are colonized by the same room-sourced microbial strains.</title>
        <authorList>
            <person name="Brooks B."/>
            <person name="Olm M.R."/>
            <person name="Firek B.A."/>
            <person name="Baker R."/>
            <person name="Thomas B.C."/>
            <person name="Morowitz M.J."/>
            <person name="Banfield J.F."/>
        </authorList>
    </citation>
    <scope>NUCLEOTIDE SEQUENCE [LARGE SCALE GENOMIC DNA]</scope>
    <source>
        <strain evidence="3">S2_005_003_R2_43</strain>
    </source>
</reference>
<dbReference type="Proteomes" id="UP000249577">
    <property type="component" value="Unassembled WGS sequence"/>
</dbReference>
<proteinExistence type="predicted"/>
<name>A0A2W5K9V3_ANCNO</name>
<dbReference type="GO" id="GO:0003677">
    <property type="term" value="F:DNA binding"/>
    <property type="evidence" value="ECO:0007669"/>
    <property type="project" value="InterPro"/>
</dbReference>
<dbReference type="InterPro" id="IPR005569">
    <property type="entry name" value="Arc_DNA-bd_dom"/>
</dbReference>
<comment type="caution">
    <text evidence="3">The sequence shown here is derived from an EMBL/GenBank/DDBJ whole genome shotgun (WGS) entry which is preliminary data.</text>
</comment>
<organism evidence="3 4">
    <name type="scientific">Ancylobacter novellus</name>
    <name type="common">Thiobacillus novellus</name>
    <dbReference type="NCBI Taxonomy" id="921"/>
    <lineage>
        <taxon>Bacteria</taxon>
        <taxon>Pseudomonadati</taxon>
        <taxon>Pseudomonadota</taxon>
        <taxon>Alphaproteobacteria</taxon>
        <taxon>Hyphomicrobiales</taxon>
        <taxon>Xanthobacteraceae</taxon>
        <taxon>Ancylobacter</taxon>
    </lineage>
</organism>
<dbReference type="Gene3D" id="1.10.1220.10">
    <property type="entry name" value="Met repressor-like"/>
    <property type="match status" value="1"/>
</dbReference>
<feature type="compositionally biased region" description="Basic and acidic residues" evidence="1">
    <location>
        <begin position="86"/>
        <end position="99"/>
    </location>
</feature>